<evidence type="ECO:0000256" key="3">
    <source>
        <dbReference type="ARBA" id="ARBA00022475"/>
    </source>
</evidence>
<dbReference type="EMBL" id="CP046956">
    <property type="protein sequence ID" value="QTN00546.1"/>
    <property type="molecule type" value="Genomic_DNA"/>
</dbReference>
<gene>
    <name evidence="9" type="primary">essA</name>
    <name evidence="9" type="ORF">ERJ70_15325</name>
</gene>
<dbReference type="Pfam" id="PF10661">
    <property type="entry name" value="EssA"/>
    <property type="match status" value="1"/>
</dbReference>
<evidence type="ECO:0000313" key="10">
    <source>
        <dbReference type="Proteomes" id="UP000665043"/>
    </source>
</evidence>
<evidence type="ECO:0000256" key="6">
    <source>
        <dbReference type="ARBA" id="ARBA00023136"/>
    </source>
</evidence>
<evidence type="ECO:0000256" key="1">
    <source>
        <dbReference type="ARBA" id="ARBA00004162"/>
    </source>
</evidence>
<sequence length="166" mass="18268">MKATQKLGKHSFFLAAALLVLTTYAAPAVYAESDGSLKMKVDRIKQENKENQSNKETELDKVFPDLFAEETFTAIKQVEEKNNQSMEALEEELFTMEEEPVTTLHATRNALFEETYTVTASTTADAEEIQADEESSGVGSTVLMVLTGAVLLLSGGLYIMMQKTLG</sequence>
<organism evidence="9 10">
    <name type="scientific">Sediminibacillus dalangtanensis</name>
    <dbReference type="NCBI Taxonomy" id="2729421"/>
    <lineage>
        <taxon>Bacteria</taxon>
        <taxon>Bacillati</taxon>
        <taxon>Bacillota</taxon>
        <taxon>Bacilli</taxon>
        <taxon>Bacillales</taxon>
        <taxon>Bacillaceae</taxon>
        <taxon>Sediminibacillus</taxon>
    </lineage>
</organism>
<feature type="transmembrane region" description="Helical" evidence="7">
    <location>
        <begin position="142"/>
        <end position="161"/>
    </location>
</feature>
<dbReference type="InterPro" id="IPR034026">
    <property type="entry name" value="EssA"/>
</dbReference>
<keyword evidence="6 7" id="KW-0472">Membrane</keyword>
<feature type="chain" id="PRO_5047427637" evidence="8">
    <location>
        <begin position="26"/>
        <end position="166"/>
    </location>
</feature>
<feature type="signal peptide" evidence="8">
    <location>
        <begin position="1"/>
        <end position="25"/>
    </location>
</feature>
<comment type="similarity">
    <text evidence="2">Belongs to the EssA family.</text>
</comment>
<dbReference type="Proteomes" id="UP000665043">
    <property type="component" value="Chromosome"/>
</dbReference>
<evidence type="ECO:0000256" key="2">
    <source>
        <dbReference type="ARBA" id="ARBA00008570"/>
    </source>
</evidence>
<accession>A0ABX7VY20</accession>
<keyword evidence="8" id="KW-0732">Signal</keyword>
<comment type="subcellular location">
    <subcellularLocation>
        <location evidence="1">Cell membrane</location>
        <topology evidence="1">Single-pass membrane protein</topology>
    </subcellularLocation>
</comment>
<evidence type="ECO:0000256" key="8">
    <source>
        <dbReference type="SAM" id="SignalP"/>
    </source>
</evidence>
<dbReference type="RefSeq" id="WP_209365680.1">
    <property type="nucleotide sequence ID" value="NZ_CP046956.1"/>
</dbReference>
<evidence type="ECO:0000256" key="4">
    <source>
        <dbReference type="ARBA" id="ARBA00022692"/>
    </source>
</evidence>
<evidence type="ECO:0000313" key="9">
    <source>
        <dbReference type="EMBL" id="QTN00546.1"/>
    </source>
</evidence>
<name>A0ABX7VY20_9BACI</name>
<protein>
    <submittedName>
        <fullName evidence="9">Type VII secretion protein EssA</fullName>
    </submittedName>
</protein>
<keyword evidence="5 7" id="KW-1133">Transmembrane helix</keyword>
<keyword evidence="4 7" id="KW-0812">Transmembrane</keyword>
<reference evidence="9 10" key="1">
    <citation type="submission" date="2019-12" db="EMBL/GenBank/DDBJ databases">
        <title>The whole genome sequencing of a strain isolated from a Mars analog, Dalangtan Playa.</title>
        <authorList>
            <person name="Huang T."/>
        </authorList>
    </citation>
    <scope>NUCLEOTIDE SEQUENCE [LARGE SCALE GENOMIC DNA]</scope>
    <source>
        <strain evidence="9 10">DP4-553-S</strain>
    </source>
</reference>
<dbReference type="InterPro" id="IPR018920">
    <property type="entry name" value="EssA/YueC"/>
</dbReference>
<evidence type="ECO:0000256" key="5">
    <source>
        <dbReference type="ARBA" id="ARBA00022989"/>
    </source>
</evidence>
<keyword evidence="3" id="KW-1003">Cell membrane</keyword>
<keyword evidence="10" id="KW-1185">Reference proteome</keyword>
<proteinExistence type="inferred from homology"/>
<evidence type="ECO:0000256" key="7">
    <source>
        <dbReference type="SAM" id="Phobius"/>
    </source>
</evidence>
<dbReference type="NCBIfam" id="TIGR03927">
    <property type="entry name" value="T7SS_EssA_Firm"/>
    <property type="match status" value="1"/>
</dbReference>